<dbReference type="Proteomes" id="UP000441717">
    <property type="component" value="Unassembled WGS sequence"/>
</dbReference>
<keyword evidence="1" id="KW-0812">Transmembrane</keyword>
<name>A0A6N7IU85_9FIRM</name>
<dbReference type="AlphaFoldDB" id="A0A6N7IU85"/>
<keyword evidence="1" id="KW-1133">Transmembrane helix</keyword>
<feature type="transmembrane region" description="Helical" evidence="1">
    <location>
        <begin position="31"/>
        <end position="51"/>
    </location>
</feature>
<sequence length="73" mass="8231">LGYMKVAFPLMLMSIVVSTVYLLFWHHYHGLVSLLGTLAAGAVLWLISIPLNNLLLRTEETSARKVLSKYREA</sequence>
<proteinExistence type="predicted"/>
<protein>
    <submittedName>
        <fullName evidence="2">Uncharacterized protein</fullName>
    </submittedName>
</protein>
<feature type="non-terminal residue" evidence="2">
    <location>
        <position position="1"/>
    </location>
</feature>
<organism evidence="2 3">
    <name type="scientific">Desulfofundulus thermobenzoicus</name>
    <dbReference type="NCBI Taxonomy" id="29376"/>
    <lineage>
        <taxon>Bacteria</taxon>
        <taxon>Bacillati</taxon>
        <taxon>Bacillota</taxon>
        <taxon>Clostridia</taxon>
        <taxon>Eubacteriales</taxon>
        <taxon>Peptococcaceae</taxon>
        <taxon>Desulfofundulus</taxon>
    </lineage>
</organism>
<gene>
    <name evidence="2" type="ORF">GFC01_15750</name>
</gene>
<evidence type="ECO:0000256" key="1">
    <source>
        <dbReference type="SAM" id="Phobius"/>
    </source>
</evidence>
<evidence type="ECO:0000313" key="3">
    <source>
        <dbReference type="Proteomes" id="UP000441717"/>
    </source>
</evidence>
<keyword evidence="3" id="KW-1185">Reference proteome</keyword>
<accession>A0A6N7IU85</accession>
<comment type="caution">
    <text evidence="2">The sequence shown here is derived from an EMBL/GenBank/DDBJ whole genome shotgun (WGS) entry which is preliminary data.</text>
</comment>
<feature type="transmembrane region" description="Helical" evidence="1">
    <location>
        <begin position="6"/>
        <end position="24"/>
    </location>
</feature>
<evidence type="ECO:0000313" key="2">
    <source>
        <dbReference type="EMBL" id="MQL53686.1"/>
    </source>
</evidence>
<dbReference type="EMBL" id="WHYR01000061">
    <property type="protein sequence ID" value="MQL53686.1"/>
    <property type="molecule type" value="Genomic_DNA"/>
</dbReference>
<reference evidence="2 3" key="1">
    <citation type="submission" date="2019-10" db="EMBL/GenBank/DDBJ databases">
        <title>Comparative genomics of sulfur disproportionating microorganisms.</title>
        <authorList>
            <person name="Ward L.M."/>
            <person name="Bertran E."/>
            <person name="Johnston D."/>
        </authorList>
    </citation>
    <scope>NUCLEOTIDE SEQUENCE [LARGE SCALE GENOMIC DNA]</scope>
    <source>
        <strain evidence="2 3">DSM 14055</strain>
    </source>
</reference>
<keyword evidence="1" id="KW-0472">Membrane</keyword>